<sequence>MSISSSNERVHVANASVFAMPLEMGPLENFGSKHHLRTNVDNPWMHPLIHNTDLFVKTATALASQHIFTPENGHQGLLAIAIACAFLLEALPMSTVARRTNYLFTPTACLSVLPETQTRSLALRCEAWLRDSSPGLERHTDYGAHHNIYLFLLVGFLGVALWCSEDRATFLETSRTVVGVVKPSMKSLGSAAFVKPYVENQLAGKRKISSESTSSVVTLLLYRDCEASNGP</sequence>
<organism evidence="1 2">
    <name type="scientific">Schizopora paradoxa</name>
    <dbReference type="NCBI Taxonomy" id="27342"/>
    <lineage>
        <taxon>Eukaryota</taxon>
        <taxon>Fungi</taxon>
        <taxon>Dikarya</taxon>
        <taxon>Basidiomycota</taxon>
        <taxon>Agaricomycotina</taxon>
        <taxon>Agaricomycetes</taxon>
        <taxon>Hymenochaetales</taxon>
        <taxon>Schizoporaceae</taxon>
        <taxon>Schizopora</taxon>
    </lineage>
</organism>
<protein>
    <submittedName>
        <fullName evidence="1">Uncharacterized protein</fullName>
    </submittedName>
</protein>
<dbReference type="EMBL" id="KQ086336">
    <property type="protein sequence ID" value="KLO05259.1"/>
    <property type="molecule type" value="Genomic_DNA"/>
</dbReference>
<keyword evidence="2" id="KW-1185">Reference proteome</keyword>
<dbReference type="AlphaFoldDB" id="A0A0H2R0K4"/>
<evidence type="ECO:0000313" key="2">
    <source>
        <dbReference type="Proteomes" id="UP000053477"/>
    </source>
</evidence>
<proteinExistence type="predicted"/>
<gene>
    <name evidence="1" type="ORF">SCHPADRAFT_896403</name>
</gene>
<reference evidence="1 2" key="1">
    <citation type="submission" date="2015-04" db="EMBL/GenBank/DDBJ databases">
        <title>Complete genome sequence of Schizopora paradoxa KUC8140, a cosmopolitan wood degrader in East Asia.</title>
        <authorList>
            <consortium name="DOE Joint Genome Institute"/>
            <person name="Min B."/>
            <person name="Park H."/>
            <person name="Jang Y."/>
            <person name="Kim J.-J."/>
            <person name="Kim K.H."/>
            <person name="Pangilinan J."/>
            <person name="Lipzen A."/>
            <person name="Riley R."/>
            <person name="Grigoriev I.V."/>
            <person name="Spatafora J.W."/>
            <person name="Choi I.-G."/>
        </authorList>
    </citation>
    <scope>NUCLEOTIDE SEQUENCE [LARGE SCALE GENOMIC DNA]</scope>
    <source>
        <strain evidence="1 2">KUC8140</strain>
    </source>
</reference>
<dbReference type="Proteomes" id="UP000053477">
    <property type="component" value="Unassembled WGS sequence"/>
</dbReference>
<evidence type="ECO:0000313" key="1">
    <source>
        <dbReference type="EMBL" id="KLO05259.1"/>
    </source>
</evidence>
<dbReference type="InParanoid" id="A0A0H2R0K4"/>
<accession>A0A0H2R0K4</accession>
<name>A0A0H2R0K4_9AGAM</name>